<dbReference type="PIRSF" id="PIRSF002465">
    <property type="entry name" value="Phsphlp_syn_PlsX"/>
    <property type="match status" value="1"/>
</dbReference>
<dbReference type="HOGENOM" id="CLU_039379_1_0_5"/>
<dbReference type="AlphaFoldDB" id="E0TBG7"/>
<dbReference type="UniPathway" id="UPA00085"/>
<keyword evidence="5 10" id="KW-0443">Lipid metabolism</keyword>
<evidence type="ECO:0000256" key="10">
    <source>
        <dbReference type="HAMAP-Rule" id="MF_00019"/>
    </source>
</evidence>
<evidence type="ECO:0000313" key="11">
    <source>
        <dbReference type="EMBL" id="ADM08342.1"/>
    </source>
</evidence>
<comment type="similarity">
    <text evidence="10">Belongs to the PlsX family.</text>
</comment>
<dbReference type="PANTHER" id="PTHR30100:SF1">
    <property type="entry name" value="PHOSPHATE ACYLTRANSFERASE"/>
    <property type="match status" value="1"/>
</dbReference>
<dbReference type="EMBL" id="CP002156">
    <property type="protein sequence ID" value="ADM08342.1"/>
    <property type="molecule type" value="Genomic_DNA"/>
</dbReference>
<evidence type="ECO:0000256" key="5">
    <source>
        <dbReference type="ARBA" id="ARBA00023098"/>
    </source>
</evidence>
<protein>
    <recommendedName>
        <fullName evidence="8 10">Phosphate acyltransferase</fullName>
        <ecNumber evidence="8 10">2.3.1.274</ecNumber>
    </recommendedName>
    <alternativeName>
        <fullName evidence="10">Acyl-ACP phosphotransacylase</fullName>
    </alternativeName>
    <alternativeName>
        <fullName evidence="10">Acyl-[acyl-carrier-protein]--phosphate acyltransferase</fullName>
    </alternativeName>
    <alternativeName>
        <fullName evidence="10">Phosphate-acyl-ACP acyltransferase</fullName>
    </alternativeName>
</protein>
<evidence type="ECO:0000256" key="4">
    <source>
        <dbReference type="ARBA" id="ARBA00022679"/>
    </source>
</evidence>
<dbReference type="GO" id="GO:0006633">
    <property type="term" value="P:fatty acid biosynthetic process"/>
    <property type="evidence" value="ECO:0007669"/>
    <property type="project" value="UniProtKB-UniRule"/>
</dbReference>
<evidence type="ECO:0000256" key="3">
    <source>
        <dbReference type="ARBA" id="ARBA00022516"/>
    </source>
</evidence>
<dbReference type="HAMAP" id="MF_00019">
    <property type="entry name" value="PlsX"/>
    <property type="match status" value="1"/>
</dbReference>
<dbReference type="InterPro" id="IPR012281">
    <property type="entry name" value="Phospholipid_synth_PlsX-like"/>
</dbReference>
<evidence type="ECO:0000313" key="12">
    <source>
        <dbReference type="Proteomes" id="UP000001302"/>
    </source>
</evidence>
<dbReference type="EC" id="2.3.1.274" evidence="8 10"/>
<comment type="pathway">
    <text evidence="10">Lipid metabolism; phospholipid metabolism.</text>
</comment>
<dbReference type="eggNOG" id="COG0416">
    <property type="taxonomic scope" value="Bacteria"/>
</dbReference>
<evidence type="ECO:0000256" key="9">
    <source>
        <dbReference type="ARBA" id="ARBA00046608"/>
    </source>
</evidence>
<sequence length="364" mass="37964">MSSGPNSPSNIHIALDVMGGDAGPDVMLQGLRQARETGFDAEVTLHGRQADIEAALEAANITDRVPAIAPAEDVVTMEDKPTDALRRRRGSSMWQAIAQVKEGNAKAVVSSGNTGALMAMSVLQLRKIEGIDRPAIGALWPTVSSRCVVLDVGANVEVSANQLVQFAIMGEAYARALFGHDRPSVGLLNVGAEELKGHGLIQTAAKILREADPEMAFIGFVEGNDISKGVADVVVTDGFSGNIALKTAEGTARMVGGWVKDTLTANLRAKMGAALMMGALKDLKQKMNPSRANGAPLLGVNGLVIKSHGGADADGVAAALMTALALAKHPYLEEIQRTVAKVNRRVESGAVADLDGHDLAKAAQ</sequence>
<evidence type="ECO:0000256" key="2">
    <source>
        <dbReference type="ARBA" id="ARBA00022490"/>
    </source>
</evidence>
<organism evidence="11 12">
    <name type="scientific">Parvularcula bermudensis (strain ATCC BAA-594 / HTCC2503 / KCTC 12087)</name>
    <dbReference type="NCBI Taxonomy" id="314260"/>
    <lineage>
        <taxon>Bacteria</taxon>
        <taxon>Pseudomonadati</taxon>
        <taxon>Pseudomonadota</taxon>
        <taxon>Alphaproteobacteria</taxon>
        <taxon>Parvularculales</taxon>
        <taxon>Parvularculaceae</taxon>
        <taxon>Parvularcula</taxon>
    </lineage>
</organism>
<evidence type="ECO:0000256" key="7">
    <source>
        <dbReference type="ARBA" id="ARBA00023264"/>
    </source>
</evidence>
<reference evidence="11 12" key="2">
    <citation type="journal article" date="2011" name="J. Bacteriol.">
        <title>Complete genome sequence of strain HTCC2503T of Parvularcula bermudensis, the type species of the order "Parvularculales" in the class Alphaproteobacteria.</title>
        <authorList>
            <person name="Oh H.M."/>
            <person name="Kang I."/>
            <person name="Vergin K.L."/>
            <person name="Kang D."/>
            <person name="Rhee K.H."/>
            <person name="Giovannoni S.J."/>
            <person name="Cho J.C."/>
        </authorList>
    </citation>
    <scope>NUCLEOTIDE SEQUENCE [LARGE SCALE GENOMIC DNA]</scope>
    <source>
        <strain evidence="12">ATCC BAA-594 / HTCC2503 / KCTC 12087</strain>
    </source>
</reference>
<dbReference type="NCBIfam" id="TIGR00182">
    <property type="entry name" value="plsX"/>
    <property type="match status" value="1"/>
</dbReference>
<keyword evidence="7 10" id="KW-1208">Phospholipid metabolism</keyword>
<dbReference type="STRING" id="314260.PB2503_01317"/>
<comment type="subunit">
    <text evidence="9 10">Homodimer. Probably interacts with PlsY.</text>
</comment>
<reference evidence="12" key="1">
    <citation type="submission" date="2010-08" db="EMBL/GenBank/DDBJ databases">
        <title>Genome sequence of Parvularcula bermudensis HTCC2503.</title>
        <authorList>
            <person name="Kang D.-M."/>
            <person name="Oh H.-M."/>
            <person name="Cho J.-C."/>
        </authorList>
    </citation>
    <scope>NUCLEOTIDE SEQUENCE [LARGE SCALE GENOMIC DNA]</scope>
    <source>
        <strain evidence="12">ATCC BAA-594 / HTCC2503 / KCTC 12087</strain>
    </source>
</reference>
<keyword evidence="6 10" id="KW-0594">Phospholipid biosynthesis</keyword>
<dbReference type="RefSeq" id="WP_013299316.1">
    <property type="nucleotide sequence ID" value="NC_014414.1"/>
</dbReference>
<evidence type="ECO:0000256" key="1">
    <source>
        <dbReference type="ARBA" id="ARBA00001232"/>
    </source>
</evidence>
<keyword evidence="12" id="KW-1185">Reference proteome</keyword>
<gene>
    <name evidence="10" type="primary">plsX</name>
    <name evidence="11" type="ordered locus">PB2503_01317</name>
</gene>
<dbReference type="GO" id="GO:0005737">
    <property type="term" value="C:cytoplasm"/>
    <property type="evidence" value="ECO:0007669"/>
    <property type="project" value="UniProtKB-SubCell"/>
</dbReference>
<comment type="function">
    <text evidence="10">Catalyzes the reversible formation of acyl-phosphate (acyl-PO(4)) from acyl-[acyl-carrier-protein] (acyl-ACP). This enzyme utilizes acyl-ACP as fatty acyl donor, but not acyl-CoA.</text>
</comment>
<keyword evidence="3 10" id="KW-0444">Lipid biosynthesis</keyword>
<dbReference type="GO" id="GO:0008654">
    <property type="term" value="P:phospholipid biosynthetic process"/>
    <property type="evidence" value="ECO:0007669"/>
    <property type="project" value="UniProtKB-KW"/>
</dbReference>
<evidence type="ECO:0000256" key="8">
    <source>
        <dbReference type="ARBA" id="ARBA00024069"/>
    </source>
</evidence>
<keyword evidence="2 10" id="KW-0963">Cytoplasm</keyword>
<name>E0TBG7_PARBH</name>
<keyword evidence="4 10" id="KW-0808">Transferase</keyword>
<comment type="subcellular location">
    <subcellularLocation>
        <location evidence="10">Cytoplasm</location>
    </subcellularLocation>
    <text evidence="10">Associated with the membrane possibly through PlsY.</text>
</comment>
<comment type="catalytic activity">
    <reaction evidence="1 10">
        <text>a fatty acyl-[ACP] + phosphate = an acyl phosphate + holo-[ACP]</text>
        <dbReference type="Rhea" id="RHEA:42292"/>
        <dbReference type="Rhea" id="RHEA-COMP:9685"/>
        <dbReference type="Rhea" id="RHEA-COMP:14125"/>
        <dbReference type="ChEBI" id="CHEBI:43474"/>
        <dbReference type="ChEBI" id="CHEBI:59918"/>
        <dbReference type="ChEBI" id="CHEBI:64479"/>
        <dbReference type="ChEBI" id="CHEBI:138651"/>
        <dbReference type="EC" id="2.3.1.274"/>
    </reaction>
</comment>
<dbReference type="KEGG" id="pbr:PB2503_01317"/>
<dbReference type="PANTHER" id="PTHR30100">
    <property type="entry name" value="FATTY ACID/PHOSPHOLIPID SYNTHESIS PROTEIN PLSX"/>
    <property type="match status" value="1"/>
</dbReference>
<accession>E0TBG7</accession>
<dbReference type="Pfam" id="PF02504">
    <property type="entry name" value="FA_synthesis"/>
    <property type="match status" value="1"/>
</dbReference>
<dbReference type="Gene3D" id="3.40.718.10">
    <property type="entry name" value="Isopropylmalate Dehydrogenase"/>
    <property type="match status" value="1"/>
</dbReference>
<dbReference type="InterPro" id="IPR003664">
    <property type="entry name" value="FA_synthesis"/>
</dbReference>
<dbReference type="OrthoDB" id="9806408at2"/>
<dbReference type="SUPFAM" id="SSF53659">
    <property type="entry name" value="Isocitrate/Isopropylmalate dehydrogenase-like"/>
    <property type="match status" value="1"/>
</dbReference>
<proteinExistence type="inferred from homology"/>
<dbReference type="Proteomes" id="UP000001302">
    <property type="component" value="Chromosome"/>
</dbReference>
<evidence type="ECO:0000256" key="6">
    <source>
        <dbReference type="ARBA" id="ARBA00023209"/>
    </source>
</evidence>
<dbReference type="GO" id="GO:0043811">
    <property type="term" value="F:phosphate:acyl-[acyl carrier protein] acyltransferase activity"/>
    <property type="evidence" value="ECO:0007669"/>
    <property type="project" value="UniProtKB-UniRule"/>
</dbReference>